<dbReference type="PANTHER" id="PTHR11088">
    <property type="entry name" value="TRNA DIMETHYLALLYLTRANSFERASE"/>
    <property type="match status" value="1"/>
</dbReference>
<accession>A0A1F5G3J9</accession>
<feature type="site" description="Interaction with substrate tRNA" evidence="10">
    <location>
        <position position="110"/>
    </location>
</feature>
<sequence length="313" mass="35856">MNKVLIIYGPTVTGKTSLSIKLAKKFEGEIISADSRQVYKKLDIGTGKVSFDSRVEKYEGYWIVNGVKIHGFDIIGAGKRFTAADFIKIATLKIKQITDENKLPIITGGTGFYINSLLKGINSSGIPSNLKLRQELERLSTEELYKMLAKLNPARVESMNQSDKKNPRRLIRAIEIATYTNKEPSTVHPLPPTNFLLIGLTAPNNYLYKKSDIWLETRLEHNLVEEIDSLIKNGVSQEWLDDIGLEYRWISRFLTGKTTKPEAQERLKGDIHDLIRRQKTWFNKFKDIKIFDISNPSYFQKLEKTVEAWYHSA</sequence>
<dbReference type="InterPro" id="IPR039657">
    <property type="entry name" value="Dimethylallyltransferase"/>
</dbReference>
<dbReference type="Gene3D" id="1.10.20.140">
    <property type="match status" value="1"/>
</dbReference>
<dbReference type="SUPFAM" id="SSF52540">
    <property type="entry name" value="P-loop containing nucleoside triphosphate hydrolases"/>
    <property type="match status" value="1"/>
</dbReference>
<evidence type="ECO:0000256" key="2">
    <source>
        <dbReference type="ARBA" id="ARBA00003213"/>
    </source>
</evidence>
<keyword evidence="8 10" id="KW-0460">Magnesium</keyword>
<comment type="caution">
    <text evidence="10">Lacks conserved residue(s) required for the propagation of feature annotation.</text>
</comment>
<gene>
    <name evidence="10" type="primary">miaA</name>
    <name evidence="14" type="ORF">A2870_00720</name>
</gene>
<keyword evidence="4 10" id="KW-0808">Transferase</keyword>
<feature type="site" description="Interaction with substrate tRNA" evidence="10">
    <location>
        <position position="133"/>
    </location>
</feature>
<evidence type="ECO:0000256" key="11">
    <source>
        <dbReference type="RuleBase" id="RU003783"/>
    </source>
</evidence>
<evidence type="ECO:0000313" key="14">
    <source>
        <dbReference type="EMBL" id="OGD86385.1"/>
    </source>
</evidence>
<evidence type="ECO:0000256" key="13">
    <source>
        <dbReference type="RuleBase" id="RU003785"/>
    </source>
</evidence>
<dbReference type="Gene3D" id="3.40.50.300">
    <property type="entry name" value="P-loop containing nucleotide triphosphate hydrolases"/>
    <property type="match status" value="1"/>
</dbReference>
<reference evidence="14 15" key="1">
    <citation type="journal article" date="2016" name="Nat. Commun.">
        <title>Thousands of microbial genomes shed light on interconnected biogeochemical processes in an aquifer system.</title>
        <authorList>
            <person name="Anantharaman K."/>
            <person name="Brown C.T."/>
            <person name="Hug L.A."/>
            <person name="Sharon I."/>
            <person name="Castelle C.J."/>
            <person name="Probst A.J."/>
            <person name="Thomas B.C."/>
            <person name="Singh A."/>
            <person name="Wilkins M.J."/>
            <person name="Karaoz U."/>
            <person name="Brodie E.L."/>
            <person name="Williams K.H."/>
            <person name="Hubbard S.S."/>
            <person name="Banfield J.F."/>
        </authorList>
    </citation>
    <scope>NUCLEOTIDE SEQUENCE [LARGE SCALE GENOMIC DNA]</scope>
</reference>
<comment type="function">
    <text evidence="2 10 12">Catalyzes the transfer of a dimethylallyl group onto the adenine at position 37 in tRNAs that read codons beginning with uridine, leading to the formation of N6-(dimethylallyl)adenosine (i(6)A).</text>
</comment>
<keyword evidence="5 10" id="KW-0819">tRNA processing</keyword>
<dbReference type="EC" id="2.5.1.75" evidence="10"/>
<dbReference type="HAMAP" id="MF_00185">
    <property type="entry name" value="IPP_trans"/>
    <property type="match status" value="1"/>
</dbReference>
<evidence type="ECO:0000256" key="8">
    <source>
        <dbReference type="ARBA" id="ARBA00022842"/>
    </source>
</evidence>
<evidence type="ECO:0000256" key="1">
    <source>
        <dbReference type="ARBA" id="ARBA00001946"/>
    </source>
</evidence>
<evidence type="ECO:0000256" key="12">
    <source>
        <dbReference type="RuleBase" id="RU003784"/>
    </source>
</evidence>
<dbReference type="InterPro" id="IPR027417">
    <property type="entry name" value="P-loop_NTPase"/>
</dbReference>
<feature type="region of interest" description="Interaction with substrate tRNA" evidence="10">
    <location>
        <begin position="34"/>
        <end position="37"/>
    </location>
</feature>
<comment type="subunit">
    <text evidence="10">Monomer.</text>
</comment>
<comment type="catalytic activity">
    <reaction evidence="9 10 11">
        <text>adenosine(37) in tRNA + dimethylallyl diphosphate = N(6)-dimethylallyladenosine(37) in tRNA + diphosphate</text>
        <dbReference type="Rhea" id="RHEA:26482"/>
        <dbReference type="Rhea" id="RHEA-COMP:10162"/>
        <dbReference type="Rhea" id="RHEA-COMP:10375"/>
        <dbReference type="ChEBI" id="CHEBI:33019"/>
        <dbReference type="ChEBI" id="CHEBI:57623"/>
        <dbReference type="ChEBI" id="CHEBI:74411"/>
        <dbReference type="ChEBI" id="CHEBI:74415"/>
        <dbReference type="EC" id="2.5.1.75"/>
    </reaction>
</comment>
<name>A0A1F5G3J9_9BACT</name>
<dbReference type="GO" id="GO:0006400">
    <property type="term" value="P:tRNA modification"/>
    <property type="evidence" value="ECO:0007669"/>
    <property type="project" value="TreeGrafter"/>
</dbReference>
<comment type="caution">
    <text evidence="14">The sequence shown here is derived from an EMBL/GenBank/DDBJ whole genome shotgun (WGS) entry which is preliminary data.</text>
</comment>
<dbReference type="AlphaFoldDB" id="A0A1F5G3J9"/>
<dbReference type="STRING" id="1797711.A2870_00720"/>
<dbReference type="PANTHER" id="PTHR11088:SF60">
    <property type="entry name" value="TRNA DIMETHYLALLYLTRANSFERASE"/>
    <property type="match status" value="1"/>
</dbReference>
<dbReference type="NCBIfam" id="TIGR00174">
    <property type="entry name" value="miaA"/>
    <property type="match status" value="1"/>
</dbReference>
<dbReference type="InterPro" id="IPR018022">
    <property type="entry name" value="IPT"/>
</dbReference>
<comment type="similarity">
    <text evidence="3 10 13">Belongs to the IPP transferase family.</text>
</comment>
<evidence type="ECO:0000256" key="9">
    <source>
        <dbReference type="ARBA" id="ARBA00049563"/>
    </source>
</evidence>
<evidence type="ECO:0000313" key="15">
    <source>
        <dbReference type="Proteomes" id="UP000179102"/>
    </source>
</evidence>
<evidence type="ECO:0000256" key="4">
    <source>
        <dbReference type="ARBA" id="ARBA00022679"/>
    </source>
</evidence>
<protein>
    <recommendedName>
        <fullName evidence="10">tRNA dimethylallyltransferase</fullName>
        <ecNumber evidence="10">2.5.1.75</ecNumber>
    </recommendedName>
    <alternativeName>
        <fullName evidence="10">Dimethylallyl diphosphate:tRNA dimethylallyltransferase</fullName>
        <shortName evidence="10">DMAPP:tRNA dimethylallyltransferase</shortName>
        <shortName evidence="10">DMATase</shortName>
    </alternativeName>
    <alternativeName>
        <fullName evidence="10">Isopentenyl-diphosphate:tRNA isopentenyltransferase</fullName>
        <shortName evidence="10">IPP transferase</shortName>
        <shortName evidence="10">IPPT</shortName>
        <shortName evidence="10">IPTase</shortName>
    </alternativeName>
</protein>
<dbReference type="Pfam" id="PF01715">
    <property type="entry name" value="IPPT"/>
    <property type="match status" value="1"/>
</dbReference>
<keyword evidence="6 10" id="KW-0547">Nucleotide-binding</keyword>
<feature type="binding site" evidence="10">
    <location>
        <begin position="9"/>
        <end position="16"/>
    </location>
    <ligand>
        <name>ATP</name>
        <dbReference type="ChEBI" id="CHEBI:30616"/>
    </ligand>
</feature>
<dbReference type="EMBL" id="MFAZ01000043">
    <property type="protein sequence ID" value="OGD86385.1"/>
    <property type="molecule type" value="Genomic_DNA"/>
</dbReference>
<dbReference type="Proteomes" id="UP000179102">
    <property type="component" value="Unassembled WGS sequence"/>
</dbReference>
<proteinExistence type="inferred from homology"/>
<evidence type="ECO:0000256" key="5">
    <source>
        <dbReference type="ARBA" id="ARBA00022694"/>
    </source>
</evidence>
<feature type="binding site" evidence="10">
    <location>
        <begin position="11"/>
        <end position="16"/>
    </location>
    <ligand>
        <name>substrate</name>
    </ligand>
</feature>
<evidence type="ECO:0000256" key="3">
    <source>
        <dbReference type="ARBA" id="ARBA00005842"/>
    </source>
</evidence>
<organism evidence="14 15">
    <name type="scientific">Candidatus Curtissbacteria bacterium RIFCSPHIGHO2_01_FULL_41_11</name>
    <dbReference type="NCBI Taxonomy" id="1797711"/>
    <lineage>
        <taxon>Bacteria</taxon>
        <taxon>Candidatus Curtissiibacteriota</taxon>
    </lineage>
</organism>
<evidence type="ECO:0000256" key="6">
    <source>
        <dbReference type="ARBA" id="ARBA00022741"/>
    </source>
</evidence>
<evidence type="ECO:0000256" key="10">
    <source>
        <dbReference type="HAMAP-Rule" id="MF_00185"/>
    </source>
</evidence>
<keyword evidence="7 10" id="KW-0067">ATP-binding</keyword>
<evidence type="ECO:0000256" key="7">
    <source>
        <dbReference type="ARBA" id="ARBA00022840"/>
    </source>
</evidence>
<dbReference type="GO" id="GO:0005524">
    <property type="term" value="F:ATP binding"/>
    <property type="evidence" value="ECO:0007669"/>
    <property type="project" value="UniProtKB-UniRule"/>
</dbReference>
<dbReference type="GO" id="GO:0052381">
    <property type="term" value="F:tRNA dimethylallyltransferase activity"/>
    <property type="evidence" value="ECO:0007669"/>
    <property type="project" value="UniProtKB-UniRule"/>
</dbReference>
<comment type="cofactor">
    <cofactor evidence="1 10">
        <name>Mg(2+)</name>
        <dbReference type="ChEBI" id="CHEBI:18420"/>
    </cofactor>
</comment>